<dbReference type="Gene3D" id="2.10.70.10">
    <property type="entry name" value="Complement Module, domain 1"/>
    <property type="match status" value="4"/>
</dbReference>
<keyword evidence="26" id="KW-0539">Nucleus</keyword>
<keyword evidence="16" id="KW-0479">Metal-binding</keyword>
<keyword evidence="8" id="KW-0963">Cytoplasm</keyword>
<comment type="caution">
    <text evidence="39">Lacks conserved residue(s) required for the propagation of feature annotation.</text>
</comment>
<evidence type="ECO:0000256" key="35">
    <source>
        <dbReference type="ARBA" id="ARBA00057595"/>
    </source>
</evidence>
<comment type="similarity">
    <text evidence="4">Belongs to the selectin/LECAM family.</text>
</comment>
<evidence type="ECO:0000256" key="25">
    <source>
        <dbReference type="ARBA" id="ARBA00023180"/>
    </source>
</evidence>
<evidence type="ECO:0000256" key="31">
    <source>
        <dbReference type="ARBA" id="ARBA00042113"/>
    </source>
</evidence>
<dbReference type="CDD" id="cd02440">
    <property type="entry name" value="AdoMet_MTases"/>
    <property type="match status" value="1"/>
</dbReference>
<keyword evidence="24 39" id="KW-1015">Disulfide bond</keyword>
<dbReference type="GO" id="GO:0007155">
    <property type="term" value="P:cell adhesion"/>
    <property type="evidence" value="ECO:0007669"/>
    <property type="project" value="UniProtKB-KW"/>
</dbReference>
<dbReference type="PROSITE" id="PS01186">
    <property type="entry name" value="EGF_2"/>
    <property type="match status" value="1"/>
</dbReference>
<evidence type="ECO:0000256" key="27">
    <source>
        <dbReference type="ARBA" id="ARBA00038126"/>
    </source>
</evidence>
<keyword evidence="9 39" id="KW-0245">EGF-like domain</keyword>
<comment type="similarity">
    <text evidence="27">Belongs to the methyltransferase superfamily. METTL18 family.</text>
</comment>
<dbReference type="SMART" id="SM00032">
    <property type="entry name" value="CCP"/>
    <property type="match status" value="4"/>
</dbReference>
<keyword evidence="13" id="KW-0808">Transferase</keyword>
<feature type="disulfide bond" evidence="40">
    <location>
        <begin position="760"/>
        <end position="787"/>
    </location>
</feature>
<reference evidence="46" key="1">
    <citation type="submission" date="2019-10" db="EMBL/GenBank/DDBJ databases">
        <title>The sequence and de novo assembly of the wild yak genome.</title>
        <authorList>
            <person name="Liu Y."/>
        </authorList>
    </citation>
    <scope>NUCLEOTIDE SEQUENCE [LARGE SCALE GENOMIC DNA]</scope>
    <source>
        <strain evidence="46">WY2019</strain>
    </source>
</reference>
<dbReference type="InterPro" id="IPR018378">
    <property type="entry name" value="C-type_lectin_CS"/>
</dbReference>
<keyword evidence="17" id="KW-0732">Signal</keyword>
<dbReference type="PROSITE" id="PS00022">
    <property type="entry name" value="EGF_1"/>
    <property type="match status" value="1"/>
</dbReference>
<evidence type="ECO:0000256" key="17">
    <source>
        <dbReference type="ARBA" id="ARBA00022729"/>
    </source>
</evidence>
<evidence type="ECO:0000256" key="20">
    <source>
        <dbReference type="ARBA" id="ARBA00022837"/>
    </source>
</evidence>
<comment type="caution">
    <text evidence="46">The sequence shown here is derived from an EMBL/GenBank/DDBJ whole genome shotgun (WGS) entry which is preliminary data.</text>
</comment>
<name>A0A6B0QYW7_9CETA</name>
<evidence type="ECO:0000256" key="40">
    <source>
        <dbReference type="PROSITE-ProRule" id="PRU00302"/>
    </source>
</evidence>
<dbReference type="CDD" id="cd03592">
    <property type="entry name" value="CLECT_selectins_like"/>
    <property type="match status" value="1"/>
</dbReference>
<evidence type="ECO:0000256" key="41">
    <source>
        <dbReference type="SAM" id="MobiDB-lite"/>
    </source>
</evidence>
<evidence type="ECO:0000313" key="47">
    <source>
        <dbReference type="Proteomes" id="UP000322234"/>
    </source>
</evidence>
<dbReference type="EC" id="2.1.1.85" evidence="5"/>
<keyword evidence="6" id="KW-1003">Cell membrane</keyword>
<dbReference type="EMBL" id="VBQZ03000009">
    <property type="protein sequence ID" value="MXQ81911.1"/>
    <property type="molecule type" value="Genomic_DNA"/>
</dbReference>
<feature type="domain" description="Sushi" evidence="45">
    <location>
        <begin position="668"/>
        <end position="730"/>
    </location>
</feature>
<dbReference type="FunFam" id="2.10.70.10:FF:000001">
    <property type="entry name" value="Selectin P"/>
    <property type="match status" value="3"/>
</dbReference>
<comment type="catalytic activity">
    <reaction evidence="34">
        <text>L-histidyl-[protein] + S-adenosyl-L-methionine = N(tele)-methyl-L-histidyl-[protein] + S-adenosyl-L-homocysteine + H(+)</text>
        <dbReference type="Rhea" id="RHEA:19369"/>
        <dbReference type="Rhea" id="RHEA-COMP:9745"/>
        <dbReference type="Rhea" id="RHEA-COMP:11600"/>
        <dbReference type="ChEBI" id="CHEBI:15378"/>
        <dbReference type="ChEBI" id="CHEBI:16367"/>
        <dbReference type="ChEBI" id="CHEBI:29979"/>
        <dbReference type="ChEBI" id="CHEBI:57856"/>
        <dbReference type="ChEBI" id="CHEBI:59789"/>
        <dbReference type="EC" id="2.1.1.85"/>
    </reaction>
    <physiologicalReaction direction="left-to-right" evidence="34">
        <dbReference type="Rhea" id="RHEA:19370"/>
    </physiologicalReaction>
</comment>
<keyword evidence="19" id="KW-0677">Repeat</keyword>
<dbReference type="SUPFAM" id="SSF56436">
    <property type="entry name" value="C-type lectin-like"/>
    <property type="match status" value="1"/>
</dbReference>
<dbReference type="Pfam" id="PF00084">
    <property type="entry name" value="Sushi"/>
    <property type="match status" value="4"/>
</dbReference>
<feature type="domain" description="Sushi" evidence="45">
    <location>
        <begin position="731"/>
        <end position="789"/>
    </location>
</feature>
<dbReference type="GO" id="GO:0005730">
    <property type="term" value="C:nucleolus"/>
    <property type="evidence" value="ECO:0007669"/>
    <property type="project" value="UniProtKB-SubCell"/>
</dbReference>
<dbReference type="Proteomes" id="UP000322234">
    <property type="component" value="Unassembled WGS sequence"/>
</dbReference>
<evidence type="ECO:0000256" key="34">
    <source>
        <dbReference type="ARBA" id="ARBA00051226"/>
    </source>
</evidence>
<evidence type="ECO:0000256" key="8">
    <source>
        <dbReference type="ARBA" id="ARBA00022490"/>
    </source>
</evidence>
<evidence type="ECO:0000256" key="33">
    <source>
        <dbReference type="ARBA" id="ARBA00045695"/>
    </source>
</evidence>
<dbReference type="PANTHER" id="PTHR19325:SF493">
    <property type="entry name" value="E-SELECTIN"/>
    <property type="match status" value="1"/>
</dbReference>
<keyword evidence="15 42" id="KW-0812">Transmembrane</keyword>
<evidence type="ECO:0000256" key="13">
    <source>
        <dbReference type="ARBA" id="ARBA00022679"/>
    </source>
</evidence>
<dbReference type="FunFam" id="3.40.50.150:FF:000268">
    <property type="entry name" value="Histidine protein methyltransferase 1 homolog"/>
    <property type="match status" value="1"/>
</dbReference>
<feature type="disulfide bond" evidence="39">
    <location>
        <begin position="532"/>
        <end position="541"/>
    </location>
</feature>
<dbReference type="PROSITE" id="PS50026">
    <property type="entry name" value="EGF_3"/>
    <property type="match status" value="1"/>
</dbReference>
<evidence type="ECO:0000256" key="36">
    <source>
        <dbReference type="ARBA" id="ARBA00062963"/>
    </source>
</evidence>
<organism evidence="46 47">
    <name type="scientific">Bos mutus</name>
    <name type="common">wild yak</name>
    <dbReference type="NCBI Taxonomy" id="72004"/>
    <lineage>
        <taxon>Eukaryota</taxon>
        <taxon>Metazoa</taxon>
        <taxon>Chordata</taxon>
        <taxon>Craniata</taxon>
        <taxon>Vertebrata</taxon>
        <taxon>Euteleostomi</taxon>
        <taxon>Mammalia</taxon>
        <taxon>Eutheria</taxon>
        <taxon>Laurasiatheria</taxon>
        <taxon>Artiodactyla</taxon>
        <taxon>Ruminantia</taxon>
        <taxon>Pecora</taxon>
        <taxon>Bovidae</taxon>
        <taxon>Bovinae</taxon>
        <taxon>Bos</taxon>
    </lineage>
</organism>
<evidence type="ECO:0000256" key="28">
    <source>
        <dbReference type="ARBA" id="ARBA00038738"/>
    </source>
</evidence>
<evidence type="ECO:0000256" key="9">
    <source>
        <dbReference type="ARBA" id="ARBA00022536"/>
    </source>
</evidence>
<dbReference type="InterPro" id="IPR050350">
    <property type="entry name" value="Compl-Cell_Adhes-Reg"/>
</dbReference>
<evidence type="ECO:0000256" key="14">
    <source>
        <dbReference type="ARBA" id="ARBA00022691"/>
    </source>
</evidence>
<dbReference type="InterPro" id="IPR000436">
    <property type="entry name" value="Sushi_SCR_CCP_dom"/>
</dbReference>
<keyword evidence="47" id="KW-1185">Reference proteome</keyword>
<evidence type="ECO:0000256" key="5">
    <source>
        <dbReference type="ARBA" id="ARBA00012533"/>
    </source>
</evidence>
<comment type="subcellular location">
    <subcellularLocation>
        <location evidence="1">Cell membrane</location>
        <topology evidence="1">Single-pass type I membrane protein</topology>
    </subcellularLocation>
    <subcellularLocation>
        <location evidence="2">Cytoplasm</location>
        <location evidence="2">Cytosol</location>
    </subcellularLocation>
    <subcellularLocation>
        <location evidence="3">Nucleus</location>
        <location evidence="3">Nucleolus</location>
    </subcellularLocation>
</comment>
<dbReference type="SUPFAM" id="SSF57535">
    <property type="entry name" value="Complement control module/SCR domain"/>
    <property type="match status" value="4"/>
</dbReference>
<keyword evidence="22 42" id="KW-1133">Transmembrane helix</keyword>
<accession>A0A6B0QYW7</accession>
<evidence type="ECO:0000256" key="15">
    <source>
        <dbReference type="ARBA" id="ARBA00022692"/>
    </source>
</evidence>
<dbReference type="Gene3D" id="3.40.50.150">
    <property type="entry name" value="Vaccinia Virus protein VP39"/>
    <property type="match status" value="1"/>
</dbReference>
<keyword evidence="7" id="KW-0488">Methylation</keyword>
<dbReference type="Pfam" id="PF06325">
    <property type="entry name" value="PrmA"/>
    <property type="match status" value="1"/>
</dbReference>
<dbReference type="GO" id="GO:0005886">
    <property type="term" value="C:plasma membrane"/>
    <property type="evidence" value="ECO:0007669"/>
    <property type="project" value="UniProtKB-SubCell"/>
</dbReference>
<evidence type="ECO:0000256" key="7">
    <source>
        <dbReference type="ARBA" id="ARBA00022481"/>
    </source>
</evidence>
<evidence type="ECO:0000256" key="12">
    <source>
        <dbReference type="ARBA" id="ARBA00022659"/>
    </source>
</evidence>
<feature type="compositionally biased region" description="Polar residues" evidence="41">
    <location>
        <begin position="101"/>
        <end position="119"/>
    </location>
</feature>
<evidence type="ECO:0000256" key="6">
    <source>
        <dbReference type="ARBA" id="ARBA00022475"/>
    </source>
</evidence>
<dbReference type="PROSITE" id="PS50923">
    <property type="entry name" value="SUSHI"/>
    <property type="match status" value="4"/>
</dbReference>
<feature type="disulfide bond" evidence="40">
    <location>
        <begin position="638"/>
        <end position="665"/>
    </location>
</feature>
<dbReference type="PROSITE" id="PS00615">
    <property type="entry name" value="C_TYPE_LECTIN_1"/>
    <property type="match status" value="1"/>
</dbReference>
<evidence type="ECO:0000256" key="22">
    <source>
        <dbReference type="ARBA" id="ARBA00022989"/>
    </source>
</evidence>
<dbReference type="Pfam" id="PF00059">
    <property type="entry name" value="Lectin_C"/>
    <property type="match status" value="1"/>
</dbReference>
<evidence type="ECO:0000256" key="39">
    <source>
        <dbReference type="PROSITE-ProRule" id="PRU00076"/>
    </source>
</evidence>
<evidence type="ECO:0000256" key="42">
    <source>
        <dbReference type="SAM" id="Phobius"/>
    </source>
</evidence>
<dbReference type="InterPro" id="IPR001881">
    <property type="entry name" value="EGF-like_Ca-bd_dom"/>
</dbReference>
<feature type="compositionally biased region" description="Basic and acidic residues" evidence="41">
    <location>
        <begin position="61"/>
        <end position="73"/>
    </location>
</feature>
<dbReference type="SMART" id="SM00034">
    <property type="entry name" value="CLECT"/>
    <property type="match status" value="1"/>
</dbReference>
<feature type="domain" description="Sushi" evidence="45">
    <location>
        <begin position="545"/>
        <end position="605"/>
    </location>
</feature>
<comment type="subunit">
    <text evidence="28">Interacts with SELPLG/PSGL1 and PODXL2 through the sialyl Lewis X epitope. SELPLG sulfation appears not to be required for this interaction.</text>
</comment>
<proteinExistence type="inferred from homology"/>
<feature type="domain" description="EGF-like" evidence="43">
    <location>
        <begin position="506"/>
        <end position="542"/>
    </location>
</feature>
<dbReference type="FunFam" id="3.10.100.10:FF:000007">
    <property type="entry name" value="L-selectin"/>
    <property type="match status" value="1"/>
</dbReference>
<keyword evidence="12 40" id="KW-0768">Sushi</keyword>
<gene>
    <name evidence="46" type="ORF">E5288_WYG004837</name>
</gene>
<feature type="transmembrane region" description="Helical" evidence="42">
    <location>
        <begin position="797"/>
        <end position="819"/>
    </location>
</feature>
<dbReference type="InterPro" id="IPR035976">
    <property type="entry name" value="Sushi/SCR/CCP_sf"/>
</dbReference>
<feature type="disulfide bond" evidence="40">
    <location>
        <begin position="576"/>
        <end position="603"/>
    </location>
</feature>
<dbReference type="PROSITE" id="PS50041">
    <property type="entry name" value="C_TYPE_LECTIN_2"/>
    <property type="match status" value="1"/>
</dbReference>
<keyword evidence="25" id="KW-0325">Glycoprotein</keyword>
<evidence type="ECO:0000259" key="44">
    <source>
        <dbReference type="PROSITE" id="PS50041"/>
    </source>
</evidence>
<evidence type="ECO:0000313" key="46">
    <source>
        <dbReference type="EMBL" id="MXQ81911.1"/>
    </source>
</evidence>
<dbReference type="GO" id="GO:0032259">
    <property type="term" value="P:methylation"/>
    <property type="evidence" value="ECO:0007669"/>
    <property type="project" value="UniProtKB-KW"/>
</dbReference>
<keyword evidence="10" id="KW-0597">Phosphoprotein</keyword>
<evidence type="ECO:0000256" key="16">
    <source>
        <dbReference type="ARBA" id="ARBA00022723"/>
    </source>
</evidence>
<evidence type="ECO:0000256" key="11">
    <source>
        <dbReference type="ARBA" id="ARBA00022603"/>
    </source>
</evidence>
<evidence type="ECO:0000256" key="21">
    <source>
        <dbReference type="ARBA" id="ARBA00022889"/>
    </source>
</evidence>
<dbReference type="InterPro" id="IPR029063">
    <property type="entry name" value="SAM-dependent_MTases_sf"/>
</dbReference>
<comment type="subunit">
    <text evidence="36">Interacts with GRWD1 and members of the heat shock protein 90 and 70 families; these proteins may possibly be methylation substrates for the enzyme.</text>
</comment>
<evidence type="ECO:0000256" key="19">
    <source>
        <dbReference type="ARBA" id="ARBA00022737"/>
    </source>
</evidence>
<feature type="disulfide bond" evidence="40">
    <location>
        <begin position="547"/>
        <end position="590"/>
    </location>
</feature>
<evidence type="ECO:0000256" key="23">
    <source>
        <dbReference type="ARBA" id="ARBA00023136"/>
    </source>
</evidence>
<dbReference type="GO" id="GO:0030246">
    <property type="term" value="F:carbohydrate binding"/>
    <property type="evidence" value="ECO:0007669"/>
    <property type="project" value="UniProtKB-KW"/>
</dbReference>
<keyword evidence="14" id="KW-0949">S-adenosyl-L-methionine</keyword>
<dbReference type="PANTHER" id="PTHR19325">
    <property type="entry name" value="COMPLEMENT COMPONENT-RELATED SUSHI DOMAIN-CONTAINING"/>
    <property type="match status" value="1"/>
</dbReference>
<evidence type="ECO:0000256" key="38">
    <source>
        <dbReference type="ARBA" id="ARBA00081507"/>
    </source>
</evidence>
<evidence type="ECO:0000256" key="30">
    <source>
        <dbReference type="ARBA" id="ARBA00041401"/>
    </source>
</evidence>
<dbReference type="Pfam" id="PF00008">
    <property type="entry name" value="EGF"/>
    <property type="match status" value="1"/>
</dbReference>
<feature type="domain" description="Sushi" evidence="45">
    <location>
        <begin position="606"/>
        <end position="667"/>
    </location>
</feature>
<dbReference type="FunFam" id="2.10.25.10:FF:000176">
    <property type="entry name" value="Selectin P"/>
    <property type="match status" value="1"/>
</dbReference>
<keyword evidence="11" id="KW-0489">Methyltransferase</keyword>
<feature type="region of interest" description="Disordered" evidence="41">
    <location>
        <begin position="1"/>
        <end position="34"/>
    </location>
</feature>
<keyword evidence="21" id="KW-0130">Cell adhesion</keyword>
<dbReference type="InterPro" id="IPR033991">
    <property type="entry name" value="Selectin_CTLD"/>
</dbReference>
<evidence type="ECO:0000256" key="18">
    <source>
        <dbReference type="ARBA" id="ARBA00022734"/>
    </source>
</evidence>
<evidence type="ECO:0000259" key="43">
    <source>
        <dbReference type="PROSITE" id="PS50026"/>
    </source>
</evidence>
<feature type="region of interest" description="Disordered" evidence="41">
    <location>
        <begin position="95"/>
        <end position="125"/>
    </location>
</feature>
<dbReference type="GO" id="GO:0018064">
    <property type="term" value="F:protein-L-histidine N-tele-methyltransferase activity"/>
    <property type="evidence" value="ECO:0007669"/>
    <property type="project" value="UniProtKB-EC"/>
</dbReference>
<dbReference type="CDD" id="cd00054">
    <property type="entry name" value="EGF_CA"/>
    <property type="match status" value="1"/>
</dbReference>
<evidence type="ECO:0000256" key="37">
    <source>
        <dbReference type="ARBA" id="ARBA00069946"/>
    </source>
</evidence>
<sequence length="894" mass="99659">MLSPSTKASKHSRQNQDRKLPPSRQALRTKTIEKKGAAFLEDHLEDELTSLGDGALALHSSKESLVSERQKGTHRDKKCSTEQSDLLQDHLWEHKSERNEAPSQDPDSSFGAANSSSNLEPHEEKPCLKVAKEHAVPKDLKKVLENKVTETLPGLQHVNISIMKTTLLKENFPGENIISKSFSSHSDLISGVYEGGLKIWECTFDLMAYLTKAKVKFAGKKVLDLGCGSGLLGIMALKGGAKEIHFQDYNSVVIDEVTLPNVVANLTLEDEENDVNEPDVKRLRRSTVAQELCKCRFFSGEWSEFCKLILSSEKLFEKYDLILTSETIYNPDYYVPLHQTFLRLLDKNGQKSIFKSNLWIKRTLEVMIVSQYLSALTFVLLLFKESRTWSYHASTKIMTFEEARDYCQKTYTALVAIQNQEEIEYLNSTFSYSPSYYWIGIRKINGTWTWIGTNKSLTKEATNWAPGEPNNKQSDEDCVEIYIKREKDSGKWNDEKCTKQKLALCYKAACNPTPCGSHGECVETINNYTCQCHPGFKGLKCEQVVTCPAQKHPEHGHLVCNPLGKFTYNSSCSISCAEGYLPSSTEATRCMSSGEWSTPLPKCNVVKCDALSNLDNGVVNCSPNHGSLPWNTTCTFECQEGYKLTGPQHLQCTSSGIWDNKQPTCKAVSCAAISHPQNGTVNCSHSVVGDFAFKSSCHFTCAEGFTLQGPTQVECTAQGQWTQRVPVCEVVRCSRLDVSGKLNMNCSGEPVLGTECTFACPERWTLNGSVVLTCGATGHWSGMLPTCEAPTVSQTPLAVGLSTAGVSLVTIPSFLFWLLKRLQKKGEGIYECTPKSKKIFSCQCFTLVFSCVPQQLLKPEIQWMLLNTFQVNLSPKESGEERNKNLAFNESFHL</sequence>
<dbReference type="GO" id="GO:0005829">
    <property type="term" value="C:cytosol"/>
    <property type="evidence" value="ECO:0007669"/>
    <property type="project" value="UniProtKB-SubCell"/>
</dbReference>
<dbReference type="GO" id="GO:0005509">
    <property type="term" value="F:calcium ion binding"/>
    <property type="evidence" value="ECO:0007669"/>
    <property type="project" value="InterPro"/>
</dbReference>
<evidence type="ECO:0000256" key="4">
    <source>
        <dbReference type="ARBA" id="ARBA00007360"/>
    </source>
</evidence>
<feature type="region of interest" description="Disordered" evidence="41">
    <location>
        <begin position="61"/>
        <end position="83"/>
    </location>
</feature>
<dbReference type="InterPro" id="IPR016187">
    <property type="entry name" value="CTDL_fold"/>
</dbReference>
<evidence type="ECO:0000256" key="29">
    <source>
        <dbReference type="ARBA" id="ARBA00040812"/>
    </source>
</evidence>
<dbReference type="Gene3D" id="3.10.100.10">
    <property type="entry name" value="Mannose-Binding Protein A, subunit A"/>
    <property type="match status" value="1"/>
</dbReference>
<dbReference type="AlphaFoldDB" id="A0A6B0QYW7"/>
<evidence type="ECO:0000256" key="26">
    <source>
        <dbReference type="ARBA" id="ARBA00023242"/>
    </source>
</evidence>
<dbReference type="PRINTS" id="PR00343">
    <property type="entry name" value="SELECTIN"/>
</dbReference>
<dbReference type="InterPro" id="IPR002396">
    <property type="entry name" value="Selectin_superfamily"/>
</dbReference>
<dbReference type="CDD" id="cd00033">
    <property type="entry name" value="CCP"/>
    <property type="match status" value="4"/>
</dbReference>
<dbReference type="InterPro" id="IPR001304">
    <property type="entry name" value="C-type_lectin-like"/>
</dbReference>
<feature type="domain" description="C-type lectin" evidence="44">
    <location>
        <begin position="386"/>
        <end position="506"/>
    </location>
</feature>
<keyword evidence="23 42" id="KW-0472">Membrane</keyword>
<evidence type="ECO:0000256" key="1">
    <source>
        <dbReference type="ARBA" id="ARBA00004251"/>
    </source>
</evidence>
<evidence type="ECO:0000256" key="3">
    <source>
        <dbReference type="ARBA" id="ARBA00004604"/>
    </source>
</evidence>
<keyword evidence="20" id="KW-0106">Calcium</keyword>
<keyword evidence="18" id="KW-0430">Lectin</keyword>
<evidence type="ECO:0000256" key="24">
    <source>
        <dbReference type="ARBA" id="ARBA00023157"/>
    </source>
</evidence>
<evidence type="ECO:0000256" key="10">
    <source>
        <dbReference type="ARBA" id="ARBA00022553"/>
    </source>
</evidence>
<evidence type="ECO:0000259" key="45">
    <source>
        <dbReference type="PROSITE" id="PS50923"/>
    </source>
</evidence>
<dbReference type="InterPro" id="IPR016186">
    <property type="entry name" value="C-type_lectin-like/link_sf"/>
</dbReference>
<dbReference type="SUPFAM" id="SSF53335">
    <property type="entry name" value="S-adenosyl-L-methionine-dependent methyltransferases"/>
    <property type="match status" value="1"/>
</dbReference>
<comment type="function">
    <text evidence="33">Cell-surface glycoprotein having a role in immunoadhesion. Mediates in the adhesion of blood neutrophils in cytokine-activated endothelium through interaction with SELPLG/PSGL1. May have a role in capillary morphogenesis.</text>
</comment>
<dbReference type="SMART" id="SM00179">
    <property type="entry name" value="EGF_CA"/>
    <property type="match status" value="1"/>
</dbReference>
<protein>
    <recommendedName>
        <fullName evidence="29">E-selectin</fullName>
        <ecNumber evidence="5">2.1.1.85</ecNumber>
    </recommendedName>
    <alternativeName>
        <fullName evidence="30">CD62 antigen-like family member E</fullName>
    </alternativeName>
    <alternativeName>
        <fullName evidence="31">Endothelial leukocyte adhesion molecule 1</fullName>
    </alternativeName>
    <alternativeName>
        <fullName evidence="37">Histidine protein methyltransferase 1 homolog</fullName>
    </alternativeName>
    <alternativeName>
        <fullName evidence="32">Leukocyte-endothelial cell adhesion molecule 2</fullName>
    </alternativeName>
    <alternativeName>
        <fullName evidence="38">Methyltransferase-like protein 18</fullName>
    </alternativeName>
</protein>
<dbReference type="InterPro" id="IPR000742">
    <property type="entry name" value="EGF"/>
</dbReference>
<dbReference type="SMART" id="SM00181">
    <property type="entry name" value="EGF"/>
    <property type="match status" value="3"/>
</dbReference>
<comment type="function">
    <text evidence="35">Protein-L-histidine N-tele-methyltransferase that specifically monomethylates RPL3, thereby regulating translation elongation. Histidine methylation of RPL3 regulates translation elongation by slowing ribosome traversal on tyrosine codons: slower elongation provides enough time for proper folding of synthesized proteins and prevents cellular aggregation of tyrosine-rich proteins.</text>
</comment>
<evidence type="ECO:0000256" key="32">
    <source>
        <dbReference type="ARBA" id="ARBA00043124"/>
    </source>
</evidence>
<feature type="disulfide bond" evidence="40">
    <location>
        <begin position="701"/>
        <end position="728"/>
    </location>
</feature>
<evidence type="ECO:0000256" key="2">
    <source>
        <dbReference type="ARBA" id="ARBA00004514"/>
    </source>
</evidence>